<dbReference type="EMBL" id="LDPH01000007">
    <property type="protein sequence ID" value="KLV26667.1"/>
    <property type="molecule type" value="Genomic_DNA"/>
</dbReference>
<dbReference type="GO" id="GO:0046677">
    <property type="term" value="P:response to antibiotic"/>
    <property type="evidence" value="ECO:0007669"/>
    <property type="project" value="UniProtKB-KW"/>
</dbReference>
<dbReference type="Pfam" id="PF01554">
    <property type="entry name" value="MatE"/>
    <property type="match status" value="2"/>
</dbReference>
<evidence type="ECO:0000256" key="9">
    <source>
        <dbReference type="ARBA" id="ARBA00023251"/>
    </source>
</evidence>
<gene>
    <name evidence="11" type="ORF">ABW02_08910</name>
</gene>
<evidence type="ECO:0000313" key="12">
    <source>
        <dbReference type="Proteomes" id="UP000036045"/>
    </source>
</evidence>
<dbReference type="InterPro" id="IPR048279">
    <property type="entry name" value="MdtK-like"/>
</dbReference>
<evidence type="ECO:0000256" key="7">
    <source>
        <dbReference type="ARBA" id="ARBA00022989"/>
    </source>
</evidence>
<feature type="transmembrane region" description="Helical" evidence="10">
    <location>
        <begin position="388"/>
        <end position="410"/>
    </location>
</feature>
<evidence type="ECO:0000313" key="11">
    <source>
        <dbReference type="EMBL" id="KLV26667.1"/>
    </source>
</evidence>
<dbReference type="PIRSF" id="PIRSF006603">
    <property type="entry name" value="DinF"/>
    <property type="match status" value="1"/>
</dbReference>
<keyword evidence="5" id="KW-1003">Cell membrane</keyword>
<keyword evidence="9" id="KW-0046">Antibiotic resistance</keyword>
<dbReference type="RefSeq" id="WP_047941642.1">
    <property type="nucleotide sequence ID" value="NZ_JBCLPU010000004.1"/>
</dbReference>
<keyword evidence="12" id="KW-1185">Reference proteome</keyword>
<dbReference type="AlphaFoldDB" id="A0A0J1IL03"/>
<feature type="transmembrane region" description="Helical" evidence="10">
    <location>
        <begin position="357"/>
        <end position="376"/>
    </location>
</feature>
<feature type="transmembrane region" description="Helical" evidence="10">
    <location>
        <begin position="288"/>
        <end position="306"/>
    </location>
</feature>
<feature type="transmembrane region" description="Helical" evidence="10">
    <location>
        <begin position="98"/>
        <end position="118"/>
    </location>
</feature>
<keyword evidence="6 10" id="KW-0812">Transmembrane</keyword>
<dbReference type="GO" id="GO:0015297">
    <property type="term" value="F:antiporter activity"/>
    <property type="evidence" value="ECO:0007669"/>
    <property type="project" value="InterPro"/>
</dbReference>
<name>A0A0J1IL03_NIACI</name>
<feature type="transmembrane region" description="Helical" evidence="10">
    <location>
        <begin position="21"/>
        <end position="44"/>
    </location>
</feature>
<dbReference type="PANTHER" id="PTHR43823:SF3">
    <property type="entry name" value="MULTIDRUG EXPORT PROTEIN MEPA"/>
    <property type="match status" value="1"/>
</dbReference>
<feature type="transmembrane region" description="Helical" evidence="10">
    <location>
        <begin position="318"/>
        <end position="337"/>
    </location>
</feature>
<evidence type="ECO:0000256" key="1">
    <source>
        <dbReference type="ARBA" id="ARBA00004651"/>
    </source>
</evidence>
<dbReference type="CDD" id="cd13143">
    <property type="entry name" value="MATE_MepA_like"/>
    <property type="match status" value="1"/>
</dbReference>
<accession>A0A0J1IL03</accession>
<evidence type="ECO:0000256" key="10">
    <source>
        <dbReference type="SAM" id="Phobius"/>
    </source>
</evidence>
<feature type="transmembrane region" description="Helical" evidence="10">
    <location>
        <begin position="236"/>
        <end position="261"/>
    </location>
</feature>
<feature type="transmembrane region" description="Helical" evidence="10">
    <location>
        <begin position="50"/>
        <end position="77"/>
    </location>
</feature>
<dbReference type="GO" id="GO:0005886">
    <property type="term" value="C:plasma membrane"/>
    <property type="evidence" value="ECO:0007669"/>
    <property type="project" value="UniProtKB-SubCell"/>
</dbReference>
<dbReference type="GO" id="GO:0042910">
    <property type="term" value="F:xenobiotic transmembrane transporter activity"/>
    <property type="evidence" value="ECO:0007669"/>
    <property type="project" value="InterPro"/>
</dbReference>
<comment type="similarity">
    <text evidence="2">Belongs to the multi antimicrobial extrusion (MATE) (TC 2.A.66.1) family. MepA subfamily.</text>
</comment>
<protein>
    <recommendedName>
        <fullName evidence="3">Multidrug export protein MepA</fullName>
    </recommendedName>
</protein>
<reference evidence="11 12" key="1">
    <citation type="submission" date="2015-05" db="EMBL/GenBank/DDBJ databases">
        <title>Whole genome sequence and identification of bacterial endophytes from Costus igneus.</title>
        <authorList>
            <person name="Lee Y.P."/>
            <person name="Gan H.M."/>
            <person name="Eng W."/>
            <person name="Wheatley M.S."/>
            <person name="Caraballo A."/>
            <person name="Polter S."/>
            <person name="Savka M.A."/>
            <person name="Hudson A.O."/>
        </authorList>
    </citation>
    <scope>NUCLEOTIDE SEQUENCE [LARGE SCALE GENOMIC DNA]</scope>
    <source>
        <strain evidence="11 12">RIT379</strain>
    </source>
</reference>
<dbReference type="InterPro" id="IPR045070">
    <property type="entry name" value="MATE_MepA-like"/>
</dbReference>
<dbReference type="InterPro" id="IPR051327">
    <property type="entry name" value="MATE_MepA_subfamily"/>
</dbReference>
<dbReference type="PATRIC" id="fig|1397.4.peg.5036"/>
<keyword evidence="7 10" id="KW-1133">Transmembrane helix</keyword>
<keyword evidence="4" id="KW-0813">Transport</keyword>
<evidence type="ECO:0000256" key="5">
    <source>
        <dbReference type="ARBA" id="ARBA00022475"/>
    </source>
</evidence>
<evidence type="ECO:0000256" key="8">
    <source>
        <dbReference type="ARBA" id="ARBA00023136"/>
    </source>
</evidence>
<dbReference type="Proteomes" id="UP000036045">
    <property type="component" value="Unassembled WGS sequence"/>
</dbReference>
<evidence type="ECO:0000256" key="2">
    <source>
        <dbReference type="ARBA" id="ARBA00008417"/>
    </source>
</evidence>
<sequence>MEKENLYYFEKAPIAKAVAHFAIPMMLGMSMTVVYSILNAYFIGFLQDTAMLTAITLALPVFALIMAFGNLIGMGGGTYISRLLGEKNYYRVKQVSSFSIYSSILLGLLIIIATLPFIDSIVSLLGSSLHSFDYTKQYVMMLIIGSPFIILFFTMEQLVRSEGAANVSMIGMILSVAINIVLDLLFIFVLKLGIMGVAAATILSNIMACIYFSYYMGKKSKFLTLSFRNFSFEKTILKHILTIGVPVFLMNVFMGVTALFFNHFMMIYGDKAVAAYGISSRLQQFPEFFIMGVCEGVVPLIAYSFTADRKRMKKVVSFTSKLILGMAVLFGLIIFFASSNLIGLFTNDIALITVGSYILKVTFLSMFLSGFTFLIIGMFQATGQGTAAFVMAFVQGLVLIPILFFANFTFGFHGVVWSLFLADSITFIVAAAILYVLRNKLNSPSVEELLQGE</sequence>
<feature type="transmembrane region" description="Helical" evidence="10">
    <location>
        <begin position="138"/>
        <end position="155"/>
    </location>
</feature>
<evidence type="ECO:0000256" key="6">
    <source>
        <dbReference type="ARBA" id="ARBA00022692"/>
    </source>
</evidence>
<comment type="caution">
    <text evidence="11">The sequence shown here is derived from an EMBL/GenBank/DDBJ whole genome shotgun (WGS) entry which is preliminary data.</text>
</comment>
<feature type="transmembrane region" description="Helical" evidence="10">
    <location>
        <begin position="416"/>
        <end position="437"/>
    </location>
</feature>
<feature type="transmembrane region" description="Helical" evidence="10">
    <location>
        <begin position="167"/>
        <end position="188"/>
    </location>
</feature>
<comment type="subcellular location">
    <subcellularLocation>
        <location evidence="1">Cell membrane</location>
        <topology evidence="1">Multi-pass membrane protein</topology>
    </subcellularLocation>
</comment>
<dbReference type="PANTHER" id="PTHR43823">
    <property type="entry name" value="SPORULATION PROTEIN YKVU"/>
    <property type="match status" value="1"/>
</dbReference>
<proteinExistence type="inferred from homology"/>
<feature type="transmembrane region" description="Helical" evidence="10">
    <location>
        <begin position="194"/>
        <end position="215"/>
    </location>
</feature>
<dbReference type="OrthoDB" id="9811110at2"/>
<evidence type="ECO:0000256" key="4">
    <source>
        <dbReference type="ARBA" id="ARBA00022448"/>
    </source>
</evidence>
<keyword evidence="8 10" id="KW-0472">Membrane</keyword>
<dbReference type="InterPro" id="IPR002528">
    <property type="entry name" value="MATE_fam"/>
</dbReference>
<dbReference type="NCBIfam" id="TIGR00797">
    <property type="entry name" value="matE"/>
    <property type="match status" value="1"/>
</dbReference>
<evidence type="ECO:0000256" key="3">
    <source>
        <dbReference type="ARBA" id="ARBA00022106"/>
    </source>
</evidence>
<organism evidence="11 12">
    <name type="scientific">Niallia circulans</name>
    <name type="common">Bacillus circulans</name>
    <dbReference type="NCBI Taxonomy" id="1397"/>
    <lineage>
        <taxon>Bacteria</taxon>
        <taxon>Bacillati</taxon>
        <taxon>Bacillota</taxon>
        <taxon>Bacilli</taxon>
        <taxon>Bacillales</taxon>
        <taxon>Bacillaceae</taxon>
        <taxon>Niallia</taxon>
    </lineage>
</organism>